<proteinExistence type="predicted"/>
<protein>
    <recommendedName>
        <fullName evidence="2">CHAT domain-containing protein</fullName>
    </recommendedName>
</protein>
<feature type="region of interest" description="Disordered" evidence="1">
    <location>
        <begin position="844"/>
        <end position="932"/>
    </location>
</feature>
<feature type="compositionally biased region" description="Polar residues" evidence="1">
    <location>
        <begin position="846"/>
        <end position="855"/>
    </location>
</feature>
<sequence>MDSVDFFAPEYGEPSGKSPGDSPERLLAQAVTATCAGDPGTAVTLLQRAAWLAPHGSALLVRCLAWIRLARIGRYAKWPDGCGMVTPEMEARRAWPDTALRDAARVNGAYRAATRAGTADLSLDVDAGIILRVLADLPGAQSTLRSAVTAGSAPDELRGLLEHVLGRMPEIRDRLAAEPGLGPATALVCRAMATLCHEAGLDERASALLTEAADHCARGSDAHGYALALLMRGDWAAAVRTSPLLLDHWPVLSLNAGTDRPGVRVLPGRRIRADLAERAYAEAERALRESPRPGVVAQRLLAALKLRRAYLARLNGDGSAVVRLAAEALDMAREAGDQGLRWTAWTHLALASIAAGDPPSSAGFVGGGGSAGTAGFVGGGGPAGTAGFVGGGGPAGTAGFVGGGGAADGAGSATMAGPAGAAGSVRADESVGKLARWAHGPGSLSLAEGLGALCSQEGHHAARAGQFERAAGCHRLAREIHAALGYTGNEAQCVTDLGMLRLWAGDRAGAQVALAEAAALLEASIRRRPALALRESIRLVGILVRHLSLLNAGGGDPEALSRAAERIRSAASRLPLLSDDAASIAMEELNSADYDEELSTRDYANPAATPNNGPDSSGTAPGTVPDSSGDALTDIPASATDAPDDIRDSATDAPDDIPNSSDDALDDIPGSATDAPDDIRDSATDAPDDIRNSSDDALGDVLNDHADNIVDDVLDDDGLDDDVDGALDDILDSAFGDAGDGGDGLDGLREASDAALSPSLDELLGSWMHVRLAHEVLEATAVQVPALRAVAARARGETREANAYFAEAMLAAESAEPERRDLHRAYVLGQRREWSRAAAAYRAYRTSQTRNSQNPRLHDPGPRPQGPTSTGSIPAGSTSTGSIPVGSTSAGFIPADSTSASPSSAGSTSTGSIPADSTSASPSSAGSTSASSIPADSIAADFAILASSGMGGTELGSDLLVSGHPQAGDHLVAAATFLRYRAYADAETELQALRGLLGEDWWRRSLEPWASLEIEAETARGLAVTARAAGHGPGVGFGRAVGFYREALRSIEVMRGGVRDDSARRSLADTDVVARIQFGAALCLLEASEAARAEEASRADDLAREAFQVGERSRARAFLDLLESRRATGEAELPALTRWRAATAEVALLQHLTAARLAAGSPPDPALEARFTPANERLAALERELAREHPAMWRALDTRAEPLTADAVSRLLPPNTLLVSYLLRDERLLVWAIDNSGLREARVLEARGTASNAAPTTAIGTAVTAGGTALSPASNTTGGATLDTANGRTEETAGSTTGATALDIANGRTGGIEGLVRAVREGCAAGSDLSGAAAELAGVLLGPVHEVLLAHEKVLIVPSGALHSLPFGVLPWRGAPLVAQRTVSVLPGAGALALMRPVRPESMSDGRLLAVGDPARMRFPKSAGEPGRYAARLPGSGLEAEAVARRFPGQVEVLVGEAATRDAVLAAAAKATVVHLATHACLDEASPLSSAVLFADGRSVSVADLAGVSLQADLVVLSACRTGRGGVSAGDDVQGLLRGVLAAGAGAAVVSLWDVHDMATALFMDDFHRRLRTAGSVAGALRRTQEVFRRRSRTQHERAARRLLAAAGGGAVADEGPEYWSWLDRAGHPAVWAAFVAVAV</sequence>
<evidence type="ECO:0000256" key="1">
    <source>
        <dbReference type="SAM" id="MobiDB-lite"/>
    </source>
</evidence>
<gene>
    <name evidence="3" type="ORF">Aph01nite_64360</name>
</gene>
<reference evidence="3" key="1">
    <citation type="submission" date="2021-01" db="EMBL/GenBank/DDBJ databases">
        <title>Whole genome shotgun sequence of Acrocarpospora phusangensis NBRC 108782.</title>
        <authorList>
            <person name="Komaki H."/>
            <person name="Tamura T."/>
        </authorList>
    </citation>
    <scope>NUCLEOTIDE SEQUENCE</scope>
    <source>
        <strain evidence="3">NBRC 108782</strain>
    </source>
</reference>
<feature type="domain" description="CHAT" evidence="2">
    <location>
        <begin position="1333"/>
        <end position="1638"/>
    </location>
</feature>
<evidence type="ECO:0000259" key="2">
    <source>
        <dbReference type="Pfam" id="PF12770"/>
    </source>
</evidence>
<dbReference type="PANTHER" id="PTHR10098:SF108">
    <property type="entry name" value="TETRATRICOPEPTIDE REPEAT PROTEIN 28"/>
    <property type="match status" value="1"/>
</dbReference>
<dbReference type="EMBL" id="BOOA01000072">
    <property type="protein sequence ID" value="GIH28126.1"/>
    <property type="molecule type" value="Genomic_DNA"/>
</dbReference>
<feature type="compositionally biased region" description="Polar residues" evidence="1">
    <location>
        <begin position="866"/>
        <end position="890"/>
    </location>
</feature>
<feature type="compositionally biased region" description="Polar residues" evidence="1">
    <location>
        <begin position="1271"/>
        <end position="1287"/>
    </location>
</feature>
<dbReference type="Proteomes" id="UP000640052">
    <property type="component" value="Unassembled WGS sequence"/>
</dbReference>
<organism evidence="3 4">
    <name type="scientific">Acrocarpospora phusangensis</name>
    <dbReference type="NCBI Taxonomy" id="1070424"/>
    <lineage>
        <taxon>Bacteria</taxon>
        <taxon>Bacillati</taxon>
        <taxon>Actinomycetota</taxon>
        <taxon>Actinomycetes</taxon>
        <taxon>Streptosporangiales</taxon>
        <taxon>Streptosporangiaceae</taxon>
        <taxon>Acrocarpospora</taxon>
    </lineage>
</organism>
<feature type="region of interest" description="Disordered" evidence="1">
    <location>
        <begin position="603"/>
        <end position="699"/>
    </location>
</feature>
<dbReference type="Pfam" id="PF12770">
    <property type="entry name" value="CHAT"/>
    <property type="match status" value="1"/>
</dbReference>
<accession>A0A919UN60</accession>
<evidence type="ECO:0000313" key="3">
    <source>
        <dbReference type="EMBL" id="GIH28126.1"/>
    </source>
</evidence>
<evidence type="ECO:0000313" key="4">
    <source>
        <dbReference type="Proteomes" id="UP000640052"/>
    </source>
</evidence>
<keyword evidence="4" id="KW-1185">Reference proteome</keyword>
<comment type="caution">
    <text evidence="3">The sequence shown here is derived from an EMBL/GenBank/DDBJ whole genome shotgun (WGS) entry which is preliminary data.</text>
</comment>
<name>A0A919UN60_9ACTN</name>
<feature type="region of interest" description="Disordered" evidence="1">
    <location>
        <begin position="1270"/>
        <end position="1296"/>
    </location>
</feature>
<feature type="compositionally biased region" description="Basic and acidic residues" evidence="1">
    <location>
        <begin position="677"/>
        <end position="694"/>
    </location>
</feature>
<feature type="compositionally biased region" description="Polar residues" evidence="1">
    <location>
        <begin position="608"/>
        <end position="620"/>
    </location>
</feature>
<dbReference type="PANTHER" id="PTHR10098">
    <property type="entry name" value="RAPSYN-RELATED"/>
    <property type="match status" value="1"/>
</dbReference>
<feature type="compositionally biased region" description="Low complexity" evidence="1">
    <location>
        <begin position="893"/>
        <end position="932"/>
    </location>
</feature>
<dbReference type="InterPro" id="IPR024983">
    <property type="entry name" value="CHAT_dom"/>
</dbReference>
<feature type="region of interest" description="Disordered" evidence="1">
    <location>
        <begin position="1"/>
        <end position="23"/>
    </location>
</feature>